<feature type="region of interest" description="Disordered" evidence="1">
    <location>
        <begin position="1"/>
        <end position="117"/>
    </location>
</feature>
<evidence type="ECO:0000256" key="1">
    <source>
        <dbReference type="SAM" id="MobiDB-lite"/>
    </source>
</evidence>
<evidence type="ECO:0000313" key="3">
    <source>
        <dbReference type="Proteomes" id="UP000054988"/>
    </source>
</evidence>
<dbReference type="EMBL" id="LATX01001673">
    <property type="protein sequence ID" value="KTB39490.1"/>
    <property type="molecule type" value="Genomic_DNA"/>
</dbReference>
<dbReference type="InterPro" id="IPR018824">
    <property type="entry name" value="Conidiation-specific_6"/>
</dbReference>
<accession>A0A0W0FTA2</accession>
<protein>
    <recommendedName>
        <fullName evidence="4">Conidiation-specific protein 6</fullName>
    </recommendedName>
</protein>
<dbReference type="AlphaFoldDB" id="A0A0W0FTA2"/>
<organism evidence="2 3">
    <name type="scientific">Moniliophthora roreri</name>
    <name type="common">Frosty pod rot fungus</name>
    <name type="synonym">Monilia roreri</name>
    <dbReference type="NCBI Taxonomy" id="221103"/>
    <lineage>
        <taxon>Eukaryota</taxon>
        <taxon>Fungi</taxon>
        <taxon>Dikarya</taxon>
        <taxon>Basidiomycota</taxon>
        <taxon>Agaricomycotina</taxon>
        <taxon>Agaricomycetes</taxon>
        <taxon>Agaricomycetidae</taxon>
        <taxon>Agaricales</taxon>
        <taxon>Marasmiineae</taxon>
        <taxon>Marasmiaceae</taxon>
        <taxon>Moniliophthora</taxon>
    </lineage>
</organism>
<feature type="compositionally biased region" description="Basic and acidic residues" evidence="1">
    <location>
        <begin position="23"/>
        <end position="36"/>
    </location>
</feature>
<dbReference type="Pfam" id="PF10346">
    <property type="entry name" value="Con-6"/>
    <property type="match status" value="1"/>
</dbReference>
<feature type="compositionally biased region" description="Basic and acidic residues" evidence="1">
    <location>
        <begin position="101"/>
        <end position="117"/>
    </location>
</feature>
<feature type="compositionally biased region" description="Polar residues" evidence="1">
    <location>
        <begin position="50"/>
        <end position="61"/>
    </location>
</feature>
<sequence length="117" mass="12700">MSSSKNPERVAAGLKSTLNKSNVSEEAKTRASERLQEMGAASETSERDTSSQPRQFASGSTVDDAPPVKGAVNKDSGPEIVEDTPVPLDDDDEWKPQGDVLAHEPEDDKYEYGKDDF</sequence>
<gene>
    <name evidence="2" type="ORF">WG66_7929</name>
</gene>
<dbReference type="Proteomes" id="UP000054988">
    <property type="component" value="Unassembled WGS sequence"/>
</dbReference>
<proteinExistence type="predicted"/>
<comment type="caution">
    <text evidence="2">The sequence shown here is derived from an EMBL/GenBank/DDBJ whole genome shotgun (WGS) entry which is preliminary data.</text>
</comment>
<evidence type="ECO:0000313" key="2">
    <source>
        <dbReference type="EMBL" id="KTB39490.1"/>
    </source>
</evidence>
<reference evidence="2 3" key="1">
    <citation type="submission" date="2015-12" db="EMBL/GenBank/DDBJ databases">
        <title>Draft genome sequence of Moniliophthora roreri, the causal agent of frosty pod rot of cacao.</title>
        <authorList>
            <person name="Aime M.C."/>
            <person name="Diaz-Valderrama J.R."/>
            <person name="Kijpornyongpan T."/>
            <person name="Phillips-Mora W."/>
        </authorList>
    </citation>
    <scope>NUCLEOTIDE SEQUENCE [LARGE SCALE GENOMIC DNA]</scope>
    <source>
        <strain evidence="2 3">MCA 2952</strain>
    </source>
</reference>
<name>A0A0W0FTA2_MONRR</name>
<evidence type="ECO:0008006" key="4">
    <source>
        <dbReference type="Google" id="ProtNLM"/>
    </source>
</evidence>